<organism evidence="1 2">
    <name type="scientific">Mycolicibacterium rhodesiae (strain NBB3)</name>
    <name type="common">Mycobacterium rhodesiae</name>
    <dbReference type="NCBI Taxonomy" id="710685"/>
    <lineage>
        <taxon>Bacteria</taxon>
        <taxon>Bacillati</taxon>
        <taxon>Actinomycetota</taxon>
        <taxon>Actinomycetes</taxon>
        <taxon>Mycobacteriales</taxon>
        <taxon>Mycobacteriaceae</taxon>
        <taxon>Mycolicibacterium</taxon>
    </lineage>
</organism>
<keyword evidence="2" id="KW-1185">Reference proteome</keyword>
<evidence type="ECO:0000313" key="1">
    <source>
        <dbReference type="EMBL" id="AEV72374.1"/>
    </source>
</evidence>
<proteinExistence type="predicted"/>
<protein>
    <submittedName>
        <fullName evidence="1">Uncharacterized protein</fullName>
    </submittedName>
</protein>
<reference evidence="1 2" key="1">
    <citation type="submission" date="2011-12" db="EMBL/GenBank/DDBJ databases">
        <title>Complete sequence of Mycobacterium rhodesiae NBB3.</title>
        <authorList>
            <consortium name="US DOE Joint Genome Institute"/>
            <person name="Lucas S."/>
            <person name="Han J."/>
            <person name="Lapidus A."/>
            <person name="Cheng J.-F."/>
            <person name="Goodwin L."/>
            <person name="Pitluck S."/>
            <person name="Peters L."/>
            <person name="Mikhailova N."/>
            <person name="Gu W."/>
            <person name="Detter J.C."/>
            <person name="Han C."/>
            <person name="Tapia R."/>
            <person name="Land M."/>
            <person name="Hauser L."/>
            <person name="Kyrpides N."/>
            <person name="Ivanova N."/>
            <person name="Pagani I."/>
            <person name="Mattes T."/>
            <person name="Holmes A."/>
            <person name="Rutledge P."/>
            <person name="Paulsen I."/>
            <person name="Coleman N."/>
            <person name="Woyke T."/>
        </authorList>
    </citation>
    <scope>NUCLEOTIDE SEQUENCE [LARGE SCALE GENOMIC DNA]</scope>
    <source>
        <strain evidence="1 2">NBB3</strain>
    </source>
</reference>
<name>G8RLB2_MYCRN</name>
<dbReference type="STRING" id="710685.MycrhN_1763"/>
<dbReference type="Proteomes" id="UP000005442">
    <property type="component" value="Chromosome"/>
</dbReference>
<dbReference type="EMBL" id="CP003169">
    <property type="protein sequence ID" value="AEV72374.1"/>
    <property type="molecule type" value="Genomic_DNA"/>
</dbReference>
<gene>
    <name evidence="1" type="ordered locus">MycrhN_1763</name>
</gene>
<dbReference type="AlphaFoldDB" id="G8RLB2"/>
<sequence length="107" mass="10953">MPFGTHGSNGVLYPRVSSTIHVYATSTGMEWDAFLDQQRTGAATVAGGGAPVGADDSPPRHGRVEQTHCAADLAGAGSDSVADVSVGRDGAGWNVLDVFTDVIDDAH</sequence>
<accession>G8RLB2</accession>
<dbReference type="KEGG" id="mrh:MycrhN_1763"/>
<evidence type="ECO:0000313" key="2">
    <source>
        <dbReference type="Proteomes" id="UP000005442"/>
    </source>
</evidence>
<dbReference type="HOGENOM" id="CLU_2207123_0_0_11"/>